<feature type="non-terminal residue" evidence="2">
    <location>
        <position position="1"/>
    </location>
</feature>
<dbReference type="EMBL" id="JAMQKC010000022">
    <property type="protein sequence ID" value="MDC3418222.1"/>
    <property type="molecule type" value="Genomic_DNA"/>
</dbReference>
<sequence length="132" mass="14172">VHLFTALGAMKLGMDILLKEEGVKLDKILGHGGLFKTKGVGQIIMAGALNVPVTVMETAGEGGAWGIALLASYMMNKQDGEILDEYLNEKIFGDEAGETISPNPKDVDGFAQFMERYTKGLAIERAAVDNLK</sequence>
<reference evidence="2" key="1">
    <citation type="submission" date="2022-06" db="EMBL/GenBank/DDBJ databases">
        <title>Aquibacillus sp. a new bacterium isolated from soil saline samples.</title>
        <authorList>
            <person name="Galisteo C."/>
            <person name="De La Haba R."/>
            <person name="Sanchez-Porro C."/>
            <person name="Ventosa A."/>
        </authorList>
    </citation>
    <scope>NUCLEOTIDE SEQUENCE</scope>
    <source>
        <strain evidence="2">3ASR75-54</strain>
    </source>
</reference>
<proteinExistence type="predicted"/>
<accession>A0A9X4AFN9</accession>
<gene>
    <name evidence="2" type="ORF">NC799_15145</name>
</gene>
<protein>
    <submittedName>
        <fullName evidence="2">FGGY-family carbohydrate kinase</fullName>
    </submittedName>
</protein>
<dbReference type="Gene3D" id="3.30.420.40">
    <property type="match status" value="1"/>
</dbReference>
<evidence type="ECO:0000313" key="3">
    <source>
        <dbReference type="Proteomes" id="UP001145069"/>
    </source>
</evidence>
<dbReference type="GO" id="GO:0005975">
    <property type="term" value="P:carbohydrate metabolic process"/>
    <property type="evidence" value="ECO:0007669"/>
    <property type="project" value="InterPro"/>
</dbReference>
<name>A0A9X4AFN9_9BACI</name>
<keyword evidence="2" id="KW-0418">Kinase</keyword>
<evidence type="ECO:0000259" key="1">
    <source>
        <dbReference type="Pfam" id="PF02782"/>
    </source>
</evidence>
<dbReference type="RefSeq" id="WP_272447286.1">
    <property type="nucleotide sequence ID" value="NZ_JAMQKC010000022.1"/>
</dbReference>
<feature type="domain" description="Carbohydrate kinase FGGY C-terminal" evidence="1">
    <location>
        <begin position="6"/>
        <end position="74"/>
    </location>
</feature>
<evidence type="ECO:0000313" key="2">
    <source>
        <dbReference type="EMBL" id="MDC3418222.1"/>
    </source>
</evidence>
<dbReference type="AlphaFoldDB" id="A0A9X4AFN9"/>
<dbReference type="GO" id="GO:0016301">
    <property type="term" value="F:kinase activity"/>
    <property type="evidence" value="ECO:0007669"/>
    <property type="project" value="UniProtKB-KW"/>
</dbReference>
<comment type="caution">
    <text evidence="2">The sequence shown here is derived from an EMBL/GenBank/DDBJ whole genome shotgun (WGS) entry which is preliminary data.</text>
</comment>
<dbReference type="InterPro" id="IPR018485">
    <property type="entry name" value="FGGY_C"/>
</dbReference>
<dbReference type="InterPro" id="IPR043129">
    <property type="entry name" value="ATPase_NBD"/>
</dbReference>
<keyword evidence="3" id="KW-1185">Reference proteome</keyword>
<keyword evidence="2" id="KW-0808">Transferase</keyword>
<dbReference type="Pfam" id="PF02782">
    <property type="entry name" value="FGGY_C"/>
    <property type="match status" value="1"/>
</dbReference>
<dbReference type="SUPFAM" id="SSF53067">
    <property type="entry name" value="Actin-like ATPase domain"/>
    <property type="match status" value="1"/>
</dbReference>
<organism evidence="2 3">
    <name type="scientific">Aquibacillus salsiterrae</name>
    <dbReference type="NCBI Taxonomy" id="2950439"/>
    <lineage>
        <taxon>Bacteria</taxon>
        <taxon>Bacillati</taxon>
        <taxon>Bacillota</taxon>
        <taxon>Bacilli</taxon>
        <taxon>Bacillales</taxon>
        <taxon>Bacillaceae</taxon>
        <taxon>Aquibacillus</taxon>
    </lineage>
</organism>
<dbReference type="Proteomes" id="UP001145069">
    <property type="component" value="Unassembled WGS sequence"/>
</dbReference>